<protein>
    <submittedName>
        <fullName evidence="3">Uncharacterized protein</fullName>
    </submittedName>
</protein>
<evidence type="ECO:0000313" key="4">
    <source>
        <dbReference type="Proteomes" id="UP000235388"/>
    </source>
</evidence>
<dbReference type="EMBL" id="PGCJ01000836">
    <property type="protein sequence ID" value="PLW18164.1"/>
    <property type="molecule type" value="Genomic_DNA"/>
</dbReference>
<evidence type="ECO:0000313" key="3">
    <source>
        <dbReference type="EMBL" id="PLW51827.1"/>
    </source>
</evidence>
<gene>
    <name evidence="2" type="ORF">PCANC_12660</name>
    <name evidence="3" type="ORF">PCASD_00820</name>
</gene>
<feature type="region of interest" description="Disordered" evidence="1">
    <location>
        <begin position="256"/>
        <end position="275"/>
    </location>
</feature>
<sequence>MNKGVAITTYMVDQTSVMLAPLPRNFAHDGLQDNIPLLPSPSFSFPIIKDTHASHPSAPLVSYPLNSKSIEPRSLNYSPPARGRAKPPRKPLKDSSDTKDMLPLEPRTRRQQTPGSDSAESHRQEVIHRGANLRALLREAKIPQSDSDESFCSGRRPSISVDIWQAAMISTPRDRLRNIEFPNWHVYGGTDSPFYQHLCGLSASTSSLSGKETGLSSSIPSSHDNSICDGSRSCSPPSEKLRNFDPTVLHRRPSLGANASELSPSSPDNGRYLLPSAGESQEVLKVPALTKAPRTSPSNVSLIARITNLHQNATKAHKNSKRRPNTATGTSESTSIAKASPKPGPHSRSTPCPQTAVGSSSMVPSLLITGTKVASAEPRVSNFNMYKRPATANCPGSTSESALSLSHEFVVGRFPTSNLSTAKNAISYVPSLSPIQGHMASVEPTPPPKLPANTDFQIVQEQASQIEPVTPAPMPLTLLTCAPVAQGYDPVLEMPQSAPTSLTSPLSPASKRNAFYAAPPLVVTSDRLTHMDAQRAHLDNPLRTPSEDFHSKSRYLTLSVSPRPTTSTFIPGQRILVNVRLSNKVKVRKYTSIYLMLVGSTTSDGELQSSAGAPHDFLRLNYMIYPNPSDEVRVISHSGDLCEWHIELSIPAYANCSCQPGPLPVPSTGTHASGTVSYSLQLHADRKQLLSNQESLSVKLHVDTQGEARYQVTTQPFKTQGRKGRIPFAGGYLGAINELTLSHQVYYQSADRLRIGYQFELQLSSNTFLPTAIAEEVSRATKVEVHQLIKEQSKESGLKFTDHRSKVLVITSDEQGSPSKWIVKGFLELKAVSQQMKSMKAVVESTPRTPRRAETSAGARSILSSSHGSLSPPALHITHSLQQETERQARLTSSQLFLTATIEHCPAVFANTVEVSSLIGSELLSPCSLRKLGDEMMKRAVMAEKMKKVQEENFKNDK</sequence>
<feature type="region of interest" description="Disordered" evidence="1">
    <location>
        <begin position="210"/>
        <end position="251"/>
    </location>
</feature>
<feature type="region of interest" description="Disordered" evidence="1">
    <location>
        <begin position="312"/>
        <end position="361"/>
    </location>
</feature>
<organism evidence="3 5">
    <name type="scientific">Puccinia coronata f. sp. avenae</name>
    <dbReference type="NCBI Taxonomy" id="200324"/>
    <lineage>
        <taxon>Eukaryota</taxon>
        <taxon>Fungi</taxon>
        <taxon>Dikarya</taxon>
        <taxon>Basidiomycota</taxon>
        <taxon>Pucciniomycotina</taxon>
        <taxon>Pucciniomycetes</taxon>
        <taxon>Pucciniales</taxon>
        <taxon>Pucciniaceae</taxon>
        <taxon>Puccinia</taxon>
    </lineage>
</organism>
<dbReference type="Proteomes" id="UP000235388">
    <property type="component" value="Unassembled WGS sequence"/>
</dbReference>
<dbReference type="Proteomes" id="UP000235392">
    <property type="component" value="Unassembled WGS sequence"/>
</dbReference>
<evidence type="ECO:0000313" key="2">
    <source>
        <dbReference type="EMBL" id="PLW18164.1"/>
    </source>
</evidence>
<evidence type="ECO:0000313" key="5">
    <source>
        <dbReference type="Proteomes" id="UP000235392"/>
    </source>
</evidence>
<proteinExistence type="predicted"/>
<evidence type="ECO:0000256" key="1">
    <source>
        <dbReference type="SAM" id="MobiDB-lite"/>
    </source>
</evidence>
<accession>A0A2N5VPD6</accession>
<feature type="compositionally biased region" description="Basic residues" evidence="1">
    <location>
        <begin position="315"/>
        <end position="324"/>
    </location>
</feature>
<name>A0A2N5VPD6_9BASI</name>
<dbReference type="STRING" id="200324.A0A2N5VPD6"/>
<reference evidence="4 5" key="1">
    <citation type="submission" date="2017-11" db="EMBL/GenBank/DDBJ databases">
        <title>De novo assembly and phasing of dikaryotic genomes from two isolates of Puccinia coronata f. sp. avenae, the causal agent of oat crown rust.</title>
        <authorList>
            <person name="Miller M.E."/>
            <person name="Zhang Y."/>
            <person name="Omidvar V."/>
            <person name="Sperschneider J."/>
            <person name="Schwessinger B."/>
            <person name="Raley C."/>
            <person name="Palmer J.M."/>
            <person name="Garnica D."/>
            <person name="Upadhyaya N."/>
            <person name="Rathjen J."/>
            <person name="Taylor J.M."/>
            <person name="Park R.F."/>
            <person name="Dodds P.N."/>
            <person name="Hirsch C.D."/>
            <person name="Kianian S.F."/>
            <person name="Figueroa M."/>
        </authorList>
    </citation>
    <scope>NUCLEOTIDE SEQUENCE [LARGE SCALE GENOMIC DNA]</scope>
    <source>
        <strain evidence="2">12NC29</strain>
        <strain evidence="3">12SD80</strain>
    </source>
</reference>
<comment type="caution">
    <text evidence="3">The sequence shown here is derived from an EMBL/GenBank/DDBJ whole genome shotgun (WGS) entry which is preliminary data.</text>
</comment>
<feature type="compositionally biased region" description="Basic and acidic residues" evidence="1">
    <location>
        <begin position="91"/>
        <end position="108"/>
    </location>
</feature>
<dbReference type="EMBL" id="PGCI01000003">
    <property type="protein sequence ID" value="PLW51827.1"/>
    <property type="molecule type" value="Genomic_DNA"/>
</dbReference>
<feature type="compositionally biased region" description="Low complexity" evidence="1">
    <location>
        <begin position="216"/>
        <end position="225"/>
    </location>
</feature>
<feature type="region of interest" description="Disordered" evidence="1">
    <location>
        <begin position="56"/>
        <end position="125"/>
    </location>
</feature>
<feature type="compositionally biased region" description="Polar residues" evidence="1">
    <location>
        <begin position="347"/>
        <end position="361"/>
    </location>
</feature>
<dbReference type="AlphaFoldDB" id="A0A2N5VPD6"/>
<keyword evidence="4" id="KW-1185">Reference proteome</keyword>
<feature type="compositionally biased region" description="Polar residues" evidence="1">
    <location>
        <begin position="325"/>
        <end position="337"/>
    </location>
</feature>
<dbReference type="OrthoDB" id="2506661at2759"/>